<sequence length="104" mass="12023">MDKKTNLIKPKPKFTRNQLKKSCANLEGKNSKLNLLNTNMEFTNAIVYGTSCSSFVDFAHQFLPVNIFEEVLSIFYAYLFSYKKSSFIEFSMIFIKVILTCNLI</sequence>
<dbReference type="EMBL" id="JWZT01005226">
    <property type="protein sequence ID" value="KII61843.1"/>
    <property type="molecule type" value="Genomic_DNA"/>
</dbReference>
<name>A0A0C2I9A2_THEKT</name>
<dbReference type="Proteomes" id="UP000031668">
    <property type="component" value="Unassembled WGS sequence"/>
</dbReference>
<proteinExistence type="predicted"/>
<keyword evidence="2" id="KW-1185">Reference proteome</keyword>
<evidence type="ECO:0000313" key="1">
    <source>
        <dbReference type="EMBL" id="KII61843.1"/>
    </source>
</evidence>
<dbReference type="AlphaFoldDB" id="A0A0C2I9A2"/>
<evidence type="ECO:0000313" key="2">
    <source>
        <dbReference type="Proteomes" id="UP000031668"/>
    </source>
</evidence>
<accession>A0A0C2I9A2</accession>
<comment type="caution">
    <text evidence="1">The sequence shown here is derived from an EMBL/GenBank/DDBJ whole genome shotgun (WGS) entry which is preliminary data.</text>
</comment>
<organism evidence="1 2">
    <name type="scientific">Thelohanellus kitauei</name>
    <name type="common">Myxosporean</name>
    <dbReference type="NCBI Taxonomy" id="669202"/>
    <lineage>
        <taxon>Eukaryota</taxon>
        <taxon>Metazoa</taxon>
        <taxon>Cnidaria</taxon>
        <taxon>Myxozoa</taxon>
        <taxon>Myxosporea</taxon>
        <taxon>Bivalvulida</taxon>
        <taxon>Platysporina</taxon>
        <taxon>Myxobolidae</taxon>
        <taxon>Thelohanellus</taxon>
    </lineage>
</organism>
<reference evidence="1 2" key="1">
    <citation type="journal article" date="2014" name="Genome Biol. Evol.">
        <title>The genome of the myxosporean Thelohanellus kitauei shows adaptations to nutrient acquisition within its fish host.</title>
        <authorList>
            <person name="Yang Y."/>
            <person name="Xiong J."/>
            <person name="Zhou Z."/>
            <person name="Huo F."/>
            <person name="Miao W."/>
            <person name="Ran C."/>
            <person name="Liu Y."/>
            <person name="Zhang J."/>
            <person name="Feng J."/>
            <person name="Wang M."/>
            <person name="Wang M."/>
            <person name="Wang L."/>
            <person name="Yao B."/>
        </authorList>
    </citation>
    <scope>NUCLEOTIDE SEQUENCE [LARGE SCALE GENOMIC DNA]</scope>
    <source>
        <strain evidence="1">Wuqing</strain>
    </source>
</reference>
<gene>
    <name evidence="1" type="ORF">RF11_00633</name>
</gene>
<protein>
    <submittedName>
        <fullName evidence="1">Uncharacterized protein</fullName>
    </submittedName>
</protein>